<keyword evidence="1" id="KW-0472">Membrane</keyword>
<evidence type="ECO:0000256" key="1">
    <source>
        <dbReference type="SAM" id="Phobius"/>
    </source>
</evidence>
<accession>A0AAP0HBG6</accession>
<organism evidence="2 3">
    <name type="scientific">Deinandra increscens subsp. villosa</name>
    <dbReference type="NCBI Taxonomy" id="3103831"/>
    <lineage>
        <taxon>Eukaryota</taxon>
        <taxon>Viridiplantae</taxon>
        <taxon>Streptophyta</taxon>
        <taxon>Embryophyta</taxon>
        <taxon>Tracheophyta</taxon>
        <taxon>Spermatophyta</taxon>
        <taxon>Magnoliopsida</taxon>
        <taxon>eudicotyledons</taxon>
        <taxon>Gunneridae</taxon>
        <taxon>Pentapetalae</taxon>
        <taxon>asterids</taxon>
        <taxon>campanulids</taxon>
        <taxon>Asterales</taxon>
        <taxon>Asteraceae</taxon>
        <taxon>Asteroideae</taxon>
        <taxon>Heliantheae alliance</taxon>
        <taxon>Madieae</taxon>
        <taxon>Madiinae</taxon>
        <taxon>Deinandra</taxon>
    </lineage>
</organism>
<evidence type="ECO:0000313" key="2">
    <source>
        <dbReference type="EMBL" id="KAK9076680.1"/>
    </source>
</evidence>
<sequence>MAAIMRRASNIYGLASRQTPCESRRHLCQIANPNGTTRAVEKSLETQGVPSTQQAEAITSGVSNVRNDSLESKDGWEEIKELYEARHSMISSGIPSPKGIDQFKAYKAANANYIKEIHEFKAQLDKATDEMFKWCVAVVATGAVTGAVIRFTPEN</sequence>
<comment type="caution">
    <text evidence="2">The sequence shown here is derived from an EMBL/GenBank/DDBJ whole genome shotgun (WGS) entry which is preliminary data.</text>
</comment>
<gene>
    <name evidence="2" type="ORF">SSX86_005014</name>
</gene>
<name>A0AAP0HBG6_9ASTR</name>
<evidence type="ECO:0000313" key="3">
    <source>
        <dbReference type="Proteomes" id="UP001408789"/>
    </source>
</evidence>
<keyword evidence="1" id="KW-0812">Transmembrane</keyword>
<dbReference type="Proteomes" id="UP001408789">
    <property type="component" value="Unassembled WGS sequence"/>
</dbReference>
<keyword evidence="3" id="KW-1185">Reference proteome</keyword>
<dbReference type="AlphaFoldDB" id="A0AAP0HBG6"/>
<feature type="transmembrane region" description="Helical" evidence="1">
    <location>
        <begin position="131"/>
        <end position="152"/>
    </location>
</feature>
<proteinExistence type="predicted"/>
<protein>
    <submittedName>
        <fullName evidence="2">Uncharacterized protein</fullName>
    </submittedName>
</protein>
<dbReference type="EMBL" id="JBCNJP010000007">
    <property type="protein sequence ID" value="KAK9076680.1"/>
    <property type="molecule type" value="Genomic_DNA"/>
</dbReference>
<keyword evidence="1" id="KW-1133">Transmembrane helix</keyword>
<reference evidence="2 3" key="1">
    <citation type="submission" date="2024-04" db="EMBL/GenBank/DDBJ databases">
        <title>The reference genome of an endangered Asteraceae, Deinandra increscens subsp. villosa, native to the Central Coast of California.</title>
        <authorList>
            <person name="Guilliams M."/>
            <person name="Hasenstab-Lehman K."/>
            <person name="Meyer R."/>
            <person name="Mcevoy S."/>
        </authorList>
    </citation>
    <scope>NUCLEOTIDE SEQUENCE [LARGE SCALE GENOMIC DNA]</scope>
    <source>
        <tissue evidence="2">Leaf</tissue>
    </source>
</reference>